<proteinExistence type="predicted"/>
<organism evidence="1 2">
    <name type="scientific">Psophocarpus tetragonolobus</name>
    <name type="common">Winged bean</name>
    <name type="synonym">Dolichos tetragonolobus</name>
    <dbReference type="NCBI Taxonomy" id="3891"/>
    <lineage>
        <taxon>Eukaryota</taxon>
        <taxon>Viridiplantae</taxon>
        <taxon>Streptophyta</taxon>
        <taxon>Embryophyta</taxon>
        <taxon>Tracheophyta</taxon>
        <taxon>Spermatophyta</taxon>
        <taxon>Magnoliopsida</taxon>
        <taxon>eudicotyledons</taxon>
        <taxon>Gunneridae</taxon>
        <taxon>Pentapetalae</taxon>
        <taxon>rosids</taxon>
        <taxon>fabids</taxon>
        <taxon>Fabales</taxon>
        <taxon>Fabaceae</taxon>
        <taxon>Papilionoideae</taxon>
        <taxon>50 kb inversion clade</taxon>
        <taxon>NPAAA clade</taxon>
        <taxon>indigoferoid/millettioid clade</taxon>
        <taxon>Phaseoleae</taxon>
        <taxon>Psophocarpus</taxon>
    </lineage>
</organism>
<dbReference type="EMBL" id="JAYMYS010000004">
    <property type="protein sequence ID" value="KAK7396123.1"/>
    <property type="molecule type" value="Genomic_DNA"/>
</dbReference>
<sequence length="128" mass="13851">MVHVIGPFGYKLHQELEFHATHHSLKLGGAKVTYKSACLGPIEDSVEALGTVLAHGEWSLEGKEMNMQQPLPVLDELKQLGVVSIPVVMSGCSSQVVSMACETSSQAKAEVSKFVLDSHMVFDDELQA</sequence>
<accession>A0AAN9SG76</accession>
<comment type="caution">
    <text evidence="1">The sequence shown here is derived from an EMBL/GenBank/DDBJ whole genome shotgun (WGS) entry which is preliminary data.</text>
</comment>
<name>A0AAN9SG76_PSOTE</name>
<gene>
    <name evidence="1" type="ORF">VNO78_16905</name>
</gene>
<evidence type="ECO:0000313" key="1">
    <source>
        <dbReference type="EMBL" id="KAK7396123.1"/>
    </source>
</evidence>
<evidence type="ECO:0000313" key="2">
    <source>
        <dbReference type="Proteomes" id="UP001386955"/>
    </source>
</evidence>
<reference evidence="1 2" key="1">
    <citation type="submission" date="2024-01" db="EMBL/GenBank/DDBJ databases">
        <title>The genomes of 5 underutilized Papilionoideae crops provide insights into root nodulation and disease resistanc.</title>
        <authorList>
            <person name="Jiang F."/>
        </authorList>
    </citation>
    <scope>NUCLEOTIDE SEQUENCE [LARGE SCALE GENOMIC DNA]</scope>
    <source>
        <strain evidence="1">DUOXIRENSHENG_FW03</strain>
        <tissue evidence="1">Leaves</tissue>
    </source>
</reference>
<keyword evidence="2" id="KW-1185">Reference proteome</keyword>
<protein>
    <submittedName>
        <fullName evidence="1">Uncharacterized protein</fullName>
    </submittedName>
</protein>
<dbReference type="Proteomes" id="UP001386955">
    <property type="component" value="Unassembled WGS sequence"/>
</dbReference>
<dbReference type="AlphaFoldDB" id="A0AAN9SG76"/>